<dbReference type="GO" id="GO:0047982">
    <property type="term" value="F:homocysteine desulfhydrase activity"/>
    <property type="evidence" value="ECO:0007669"/>
    <property type="project" value="UniProtKB-EC"/>
</dbReference>
<keyword evidence="12" id="KW-0808">Transferase</keyword>
<dbReference type="SUPFAM" id="SSF53383">
    <property type="entry name" value="PLP-dependent transferases"/>
    <property type="match status" value="1"/>
</dbReference>
<dbReference type="Gene3D" id="3.90.1150.10">
    <property type="entry name" value="Aspartate Aminotransferase, domain 1"/>
    <property type="match status" value="1"/>
</dbReference>
<reference evidence="12 13" key="1">
    <citation type="submission" date="2020-07" db="EMBL/GenBank/DDBJ databases">
        <title>Sequencing the genomes of 1000 actinobacteria strains.</title>
        <authorList>
            <person name="Klenk H.-P."/>
        </authorList>
    </citation>
    <scope>NUCLEOTIDE SEQUENCE [LARGE SCALE GENOMIC DNA]</scope>
    <source>
        <strain evidence="12 13">DSM 26341</strain>
    </source>
</reference>
<dbReference type="AlphaFoldDB" id="A0A7Z0D2L2"/>
<dbReference type="GO" id="GO:0018826">
    <property type="term" value="F:methionine gamma-lyase activity"/>
    <property type="evidence" value="ECO:0007669"/>
    <property type="project" value="UniProtKB-EC"/>
</dbReference>
<dbReference type="GO" id="GO:0016740">
    <property type="term" value="F:transferase activity"/>
    <property type="evidence" value="ECO:0007669"/>
    <property type="project" value="UniProtKB-KW"/>
</dbReference>
<dbReference type="GO" id="GO:0019343">
    <property type="term" value="P:cysteine biosynthetic process via cystathionine"/>
    <property type="evidence" value="ECO:0007669"/>
    <property type="project" value="TreeGrafter"/>
</dbReference>
<evidence type="ECO:0000256" key="9">
    <source>
        <dbReference type="PIRSR" id="PIRSR001434-2"/>
    </source>
</evidence>
<evidence type="ECO:0000256" key="1">
    <source>
        <dbReference type="ARBA" id="ARBA00001933"/>
    </source>
</evidence>
<comment type="catalytic activity">
    <reaction evidence="8">
        <text>L-methionine + H2O = methanethiol + 2-oxobutanoate + NH4(+)</text>
        <dbReference type="Rhea" id="RHEA:23800"/>
        <dbReference type="ChEBI" id="CHEBI:15377"/>
        <dbReference type="ChEBI" id="CHEBI:16007"/>
        <dbReference type="ChEBI" id="CHEBI:16763"/>
        <dbReference type="ChEBI" id="CHEBI:28938"/>
        <dbReference type="ChEBI" id="CHEBI:57844"/>
        <dbReference type="EC" id="4.4.1.11"/>
    </reaction>
    <physiologicalReaction direction="left-to-right" evidence="8">
        <dbReference type="Rhea" id="RHEA:23801"/>
    </physiologicalReaction>
</comment>
<gene>
    <name evidence="12" type="ORF">BJY26_002025</name>
</gene>
<dbReference type="InterPro" id="IPR015421">
    <property type="entry name" value="PyrdxlP-dep_Trfase_major"/>
</dbReference>
<keyword evidence="13" id="KW-1185">Reference proteome</keyword>
<dbReference type="RefSeq" id="WP_179427882.1">
    <property type="nucleotide sequence ID" value="NZ_JACBZP010000001.1"/>
</dbReference>
<dbReference type="GO" id="GO:0030170">
    <property type="term" value="F:pyridoxal phosphate binding"/>
    <property type="evidence" value="ECO:0007669"/>
    <property type="project" value="InterPro"/>
</dbReference>
<dbReference type="InterPro" id="IPR015422">
    <property type="entry name" value="PyrdxlP-dep_Trfase_small"/>
</dbReference>
<dbReference type="InterPro" id="IPR000277">
    <property type="entry name" value="Cys/Met-Metab_PyrdxlP-dep_enz"/>
</dbReference>
<comment type="similarity">
    <text evidence="2 10">Belongs to the trans-sulfuration enzymes family.</text>
</comment>
<proteinExistence type="inferred from homology"/>
<feature type="region of interest" description="Disordered" evidence="11">
    <location>
        <begin position="1"/>
        <end position="27"/>
    </location>
</feature>
<dbReference type="GO" id="GO:0019346">
    <property type="term" value="P:transsulfuration"/>
    <property type="evidence" value="ECO:0007669"/>
    <property type="project" value="InterPro"/>
</dbReference>
<comment type="subunit">
    <text evidence="3">Homotetramer.</text>
</comment>
<dbReference type="FunFam" id="3.40.640.10:FF:000046">
    <property type="entry name" value="Cystathionine gamma-lyase"/>
    <property type="match status" value="1"/>
</dbReference>
<evidence type="ECO:0000256" key="8">
    <source>
        <dbReference type="ARBA" id="ARBA00052699"/>
    </source>
</evidence>
<evidence type="ECO:0000256" key="5">
    <source>
        <dbReference type="ARBA" id="ARBA00047175"/>
    </source>
</evidence>
<feature type="compositionally biased region" description="Polar residues" evidence="11">
    <location>
        <begin position="1"/>
        <end position="16"/>
    </location>
</feature>
<evidence type="ECO:0000256" key="6">
    <source>
        <dbReference type="ARBA" id="ARBA00047199"/>
    </source>
</evidence>
<evidence type="ECO:0000256" key="3">
    <source>
        <dbReference type="ARBA" id="ARBA00011881"/>
    </source>
</evidence>
<evidence type="ECO:0000256" key="10">
    <source>
        <dbReference type="RuleBase" id="RU362118"/>
    </source>
</evidence>
<accession>A0A7Z0D2L2</accession>
<dbReference type="Pfam" id="PF01053">
    <property type="entry name" value="Cys_Met_Meta_PP"/>
    <property type="match status" value="1"/>
</dbReference>
<evidence type="ECO:0000313" key="12">
    <source>
        <dbReference type="EMBL" id="NYI67719.1"/>
    </source>
</evidence>
<dbReference type="PANTHER" id="PTHR11808">
    <property type="entry name" value="TRANS-SULFURATION ENZYME FAMILY MEMBER"/>
    <property type="match status" value="1"/>
</dbReference>
<evidence type="ECO:0000256" key="11">
    <source>
        <dbReference type="SAM" id="MobiDB-lite"/>
    </source>
</evidence>
<dbReference type="GO" id="GO:0005737">
    <property type="term" value="C:cytoplasm"/>
    <property type="evidence" value="ECO:0007669"/>
    <property type="project" value="TreeGrafter"/>
</dbReference>
<evidence type="ECO:0000256" key="7">
    <source>
        <dbReference type="ARBA" id="ARBA00048780"/>
    </source>
</evidence>
<evidence type="ECO:0000313" key="13">
    <source>
        <dbReference type="Proteomes" id="UP000539111"/>
    </source>
</evidence>
<dbReference type="InterPro" id="IPR015424">
    <property type="entry name" value="PyrdxlP-dep_Trfase"/>
</dbReference>
<comment type="caution">
    <text evidence="12">The sequence shown here is derived from an EMBL/GenBank/DDBJ whole genome shotgun (WGS) entry which is preliminary data.</text>
</comment>
<organism evidence="12 13">
    <name type="scientific">Spelaeicoccus albus</name>
    <dbReference type="NCBI Taxonomy" id="1280376"/>
    <lineage>
        <taxon>Bacteria</taxon>
        <taxon>Bacillati</taxon>
        <taxon>Actinomycetota</taxon>
        <taxon>Actinomycetes</taxon>
        <taxon>Micrococcales</taxon>
        <taxon>Brevibacteriaceae</taxon>
        <taxon>Spelaeicoccus</taxon>
    </lineage>
</organism>
<keyword evidence="4 9" id="KW-0663">Pyridoxal phosphate</keyword>
<comment type="catalytic activity">
    <reaction evidence="7">
        <text>L-homocysteine + H2O = 2-oxobutanoate + hydrogen sulfide + NH4(+) + H(+)</text>
        <dbReference type="Rhea" id="RHEA:14501"/>
        <dbReference type="ChEBI" id="CHEBI:15377"/>
        <dbReference type="ChEBI" id="CHEBI:15378"/>
        <dbReference type="ChEBI" id="CHEBI:16763"/>
        <dbReference type="ChEBI" id="CHEBI:28938"/>
        <dbReference type="ChEBI" id="CHEBI:29919"/>
        <dbReference type="ChEBI" id="CHEBI:58199"/>
        <dbReference type="EC" id="4.4.1.2"/>
    </reaction>
    <physiologicalReaction direction="left-to-right" evidence="7">
        <dbReference type="Rhea" id="RHEA:14502"/>
    </physiologicalReaction>
</comment>
<dbReference type="Proteomes" id="UP000539111">
    <property type="component" value="Unassembled WGS sequence"/>
</dbReference>
<protein>
    <recommendedName>
        <fullName evidence="5">homocysteine desulfhydrase</fullName>
        <ecNumber evidence="5">4.4.1.2</ecNumber>
    </recommendedName>
    <alternativeName>
        <fullName evidence="6">Homocysteine desulfhydrase</fullName>
    </alternativeName>
</protein>
<dbReference type="GO" id="GO:0004123">
    <property type="term" value="F:cystathionine gamma-lyase activity"/>
    <property type="evidence" value="ECO:0007669"/>
    <property type="project" value="TreeGrafter"/>
</dbReference>
<evidence type="ECO:0000256" key="2">
    <source>
        <dbReference type="ARBA" id="ARBA00009077"/>
    </source>
</evidence>
<dbReference type="PIRSF" id="PIRSF001434">
    <property type="entry name" value="CGS"/>
    <property type="match status" value="1"/>
</dbReference>
<dbReference type="PANTHER" id="PTHR11808:SF15">
    <property type="entry name" value="CYSTATHIONINE GAMMA-LYASE"/>
    <property type="match status" value="1"/>
</dbReference>
<dbReference type="Gene3D" id="3.40.640.10">
    <property type="entry name" value="Type I PLP-dependent aspartate aminotransferase-like (Major domain)"/>
    <property type="match status" value="1"/>
</dbReference>
<feature type="modified residue" description="N6-(pyridoxal phosphate)lysine" evidence="9">
    <location>
        <position position="203"/>
    </location>
</feature>
<dbReference type="EC" id="4.4.1.2" evidence="5"/>
<evidence type="ECO:0000256" key="4">
    <source>
        <dbReference type="ARBA" id="ARBA00022898"/>
    </source>
</evidence>
<dbReference type="EMBL" id="JACBZP010000001">
    <property type="protein sequence ID" value="NYI67719.1"/>
    <property type="molecule type" value="Genomic_DNA"/>
</dbReference>
<name>A0A7Z0D2L2_9MICO</name>
<sequence length="383" mass="40358">MTSRPTGRALSTTAVTSGRPRAVPDAPLSEPVTLTSTYIADADGSMPPGRVYARASQPNWEALESTLAQLEGAESAFAFSSGAAAMDAALSLVEPGGTVIMHRHGYAGTFTLADAHAAARDVRVVRVDFLDPASLAGLVVDGPALLWAESCTNPMIEAIDLPALARMARRLGALFVVDNTFSTPLTVRPLAHGADVVVHSASKYLAGHSDVIAGLTATSDPELASRMLAHRTAYGAILGPHEAWLVHRGIRTLGVRLDRAARNARELARRLRDHPAVDAVHHPSLDGDPSKPVADRLWDGYGGMISLTLVAEPGTPSVERADAVIAAAHLVVSATSLGGVETMWERRTRHGEPESVPDSLIRLSVGIEDVEDIWADLDAALSA</sequence>
<comment type="cofactor">
    <cofactor evidence="1 10">
        <name>pyridoxal 5'-phosphate</name>
        <dbReference type="ChEBI" id="CHEBI:597326"/>
    </cofactor>
</comment>